<proteinExistence type="predicted"/>
<protein>
    <submittedName>
        <fullName evidence="2">Uncharacterized protein</fullName>
    </submittedName>
</protein>
<name>A0A255GQD7_9ACTN</name>
<keyword evidence="1" id="KW-1133">Transmembrane helix</keyword>
<feature type="transmembrane region" description="Helical" evidence="1">
    <location>
        <begin position="96"/>
        <end position="118"/>
    </location>
</feature>
<evidence type="ECO:0000313" key="2">
    <source>
        <dbReference type="EMBL" id="OYO16603.1"/>
    </source>
</evidence>
<dbReference type="EMBL" id="NMVQ01000047">
    <property type="protein sequence ID" value="OYO16603.1"/>
    <property type="molecule type" value="Genomic_DNA"/>
</dbReference>
<gene>
    <name evidence="2" type="ORF">CGZ93_17740</name>
</gene>
<accession>A0A255GQD7</accession>
<comment type="caution">
    <text evidence="2">The sequence shown here is derived from an EMBL/GenBank/DDBJ whole genome shotgun (WGS) entry which is preliminary data.</text>
</comment>
<dbReference type="Proteomes" id="UP000216311">
    <property type="component" value="Unassembled WGS sequence"/>
</dbReference>
<keyword evidence="3" id="KW-1185">Reference proteome</keyword>
<keyword evidence="1" id="KW-0472">Membrane</keyword>
<feature type="transmembrane region" description="Helical" evidence="1">
    <location>
        <begin position="12"/>
        <end position="35"/>
    </location>
</feature>
<sequence>MAAFRWGMKLDNVTGILTILAIVIGLCFSMAVTIWNKSIDARSTAGLATDGYALTVLDNTRTHLVFTVMYGVTLAAVTVLYQIFAGVLSVFWGKVASAVIVGGSIYLLALVLQALGYFQRVFHVLKP</sequence>
<evidence type="ECO:0000313" key="3">
    <source>
        <dbReference type="Proteomes" id="UP000216311"/>
    </source>
</evidence>
<reference evidence="2 3" key="1">
    <citation type="submission" date="2017-07" db="EMBL/GenBank/DDBJ databases">
        <title>Draft whole genome sequences of clinical Proprionibacteriaceae strains.</title>
        <authorList>
            <person name="Bernier A.-M."/>
            <person name="Bernard K."/>
            <person name="Domingo M.-C."/>
        </authorList>
    </citation>
    <scope>NUCLEOTIDE SEQUENCE [LARGE SCALE GENOMIC DNA]</scope>
    <source>
        <strain evidence="2 3">NML 130396</strain>
    </source>
</reference>
<dbReference type="AlphaFoldDB" id="A0A255GQD7"/>
<keyword evidence="1" id="KW-0812">Transmembrane</keyword>
<feature type="transmembrane region" description="Helical" evidence="1">
    <location>
        <begin position="64"/>
        <end position="84"/>
    </location>
</feature>
<evidence type="ECO:0000256" key="1">
    <source>
        <dbReference type="SAM" id="Phobius"/>
    </source>
</evidence>
<organism evidence="2 3">
    <name type="scientific">Enemella dayhoffiae</name>
    <dbReference type="NCBI Taxonomy" id="2016507"/>
    <lineage>
        <taxon>Bacteria</taxon>
        <taxon>Bacillati</taxon>
        <taxon>Actinomycetota</taxon>
        <taxon>Actinomycetes</taxon>
        <taxon>Propionibacteriales</taxon>
        <taxon>Propionibacteriaceae</taxon>
        <taxon>Enemella</taxon>
    </lineage>
</organism>